<gene>
    <name evidence="1" type="ORF">MJG53_002487</name>
</gene>
<sequence length="144" mass="15729">MPQPAHPQLEASSLIDVCLGPAYLRVSASASFQKTNAKTPPSVHIVLLCLPLCFLLPPHPAPPAALPPAPTPPCPSPPRRSRRLLFFPIYGLSFSVHSNKHLLRGAIKLHEDRAVLNYIPTVCTVSVESDLLIPSFVIIDYIIR</sequence>
<name>A0ACB9VDP0_9CETA</name>
<dbReference type="EMBL" id="CM043027">
    <property type="protein sequence ID" value="KAI4588079.1"/>
    <property type="molecule type" value="Genomic_DNA"/>
</dbReference>
<evidence type="ECO:0000313" key="1">
    <source>
        <dbReference type="EMBL" id="KAI4588079.1"/>
    </source>
</evidence>
<dbReference type="Proteomes" id="UP001057279">
    <property type="component" value="Linkage Group LG02"/>
</dbReference>
<organism evidence="1 2">
    <name type="scientific">Ovis ammon polii x Ovis aries</name>
    <dbReference type="NCBI Taxonomy" id="2918886"/>
    <lineage>
        <taxon>Eukaryota</taxon>
        <taxon>Metazoa</taxon>
        <taxon>Chordata</taxon>
        <taxon>Craniata</taxon>
        <taxon>Vertebrata</taxon>
        <taxon>Euteleostomi</taxon>
        <taxon>Mammalia</taxon>
        <taxon>Eutheria</taxon>
        <taxon>Laurasiatheria</taxon>
        <taxon>Artiodactyla</taxon>
        <taxon>Ruminantia</taxon>
        <taxon>Pecora</taxon>
        <taxon>Bovidae</taxon>
        <taxon>Caprinae</taxon>
        <taxon>Ovis</taxon>
    </lineage>
</organism>
<evidence type="ECO:0000313" key="2">
    <source>
        <dbReference type="Proteomes" id="UP001057279"/>
    </source>
</evidence>
<keyword evidence="2" id="KW-1185">Reference proteome</keyword>
<comment type="caution">
    <text evidence="1">The sequence shown here is derived from an EMBL/GenBank/DDBJ whole genome shotgun (WGS) entry which is preliminary data.</text>
</comment>
<reference evidence="1" key="1">
    <citation type="submission" date="2022-03" db="EMBL/GenBank/DDBJ databases">
        <title>Genomic analyses of argali, domestic sheep and their hybrids provide insights into chromosomal evolution, heterosis and genetic basis of agronomic traits.</title>
        <authorList>
            <person name="Li M."/>
        </authorList>
    </citation>
    <scope>NUCLEOTIDE SEQUENCE</scope>
    <source>
        <strain evidence="1">F1 hybrid</strain>
    </source>
</reference>
<proteinExistence type="predicted"/>
<protein>
    <submittedName>
        <fullName evidence="1">Uncharacterized protein</fullName>
    </submittedName>
</protein>
<accession>A0ACB9VDP0</accession>